<sequence length="724" mass="79728">MVGKLIPAPVVAAASAALLFASKGGFSPELQLFTRGATAAFKRLAVILLEDAWIEEDNMASSLEGLLALGLVTQQMNDYEPSHHLIISSMRIAAKAAMSCSLIAWRKGKQGPSSIKATNRIAWGFTKKHRAKSQRHHDFIAMYLTQFEVSESSKSGKLEMLHAHGRPDIMPLCHIVDQHTFRGVGHVLGAGSGATFADRFHLLFDQCTGCNPRFSDLAGFESRPEVQRARFAQNCCLNFALQKPRNALPLISDGTPVSLELDTGVLAAGVGPISVHVNAGSKRKKELLVLLGLRCPEDEVVMLKPVRATRDLFGELTEKERADAVTLARSHSHRVVSPLLPSSKEAQFRDGMWEVDGCKWADLVSQGVKVKIPLVCPPRWCDDLLKNPSRVCDLLDDDGALEDALRSTGAGMIADSDKIVMCMTCSLPHGISLRAVALLRQQYACISMPTPSLQGGLDQLAAYDGDWKVYRLLALISRLVPAALRPTMPPNFQVVNSILLRVVEKWMMEGIQSRPADLHLPRSVGLETVGRWEEVQKCLEQVAELMEHQREAIHCMVQRDEDLKCGGHFLIMDTGHGKTVTALVYAFRWLCQHGQNVKRLVWITPHGTVENLVKQLRALNADATSSFFVFDEVDEMYAPTLRTSAARRLCQLCPKFVAQTATPLRKNESQLLAWLADTCSFPVDKQNWLVAASGMVSMQLELGIAAREEDVLVPMVDDALAPAN</sequence>
<evidence type="ECO:0000313" key="2">
    <source>
        <dbReference type="Proteomes" id="UP001642484"/>
    </source>
</evidence>
<evidence type="ECO:0000313" key="1">
    <source>
        <dbReference type="EMBL" id="CAK9098295.1"/>
    </source>
</evidence>
<dbReference type="Gene3D" id="3.40.50.300">
    <property type="entry name" value="P-loop containing nucleotide triphosphate hydrolases"/>
    <property type="match status" value="1"/>
</dbReference>
<proteinExistence type="predicted"/>
<dbReference type="InterPro" id="IPR027417">
    <property type="entry name" value="P-loop_NTPase"/>
</dbReference>
<dbReference type="SUPFAM" id="SSF52540">
    <property type="entry name" value="P-loop containing nucleoside triphosphate hydrolases"/>
    <property type="match status" value="1"/>
</dbReference>
<accession>A0ABP0RCI0</accession>
<evidence type="ECO:0008006" key="3">
    <source>
        <dbReference type="Google" id="ProtNLM"/>
    </source>
</evidence>
<gene>
    <name evidence="1" type="ORF">CCMP2556_LOCUS46585</name>
</gene>
<dbReference type="EMBL" id="CAXAMN010025805">
    <property type="protein sequence ID" value="CAK9098295.1"/>
    <property type="molecule type" value="Genomic_DNA"/>
</dbReference>
<protein>
    <recommendedName>
        <fullName evidence="3">Helicase ATP-binding domain-containing protein</fullName>
    </recommendedName>
</protein>
<name>A0ABP0RCI0_9DINO</name>
<organism evidence="1 2">
    <name type="scientific">Durusdinium trenchii</name>
    <dbReference type="NCBI Taxonomy" id="1381693"/>
    <lineage>
        <taxon>Eukaryota</taxon>
        <taxon>Sar</taxon>
        <taxon>Alveolata</taxon>
        <taxon>Dinophyceae</taxon>
        <taxon>Suessiales</taxon>
        <taxon>Symbiodiniaceae</taxon>
        <taxon>Durusdinium</taxon>
    </lineage>
</organism>
<keyword evidence="2" id="KW-1185">Reference proteome</keyword>
<dbReference type="Proteomes" id="UP001642484">
    <property type="component" value="Unassembled WGS sequence"/>
</dbReference>
<reference evidence="1 2" key="1">
    <citation type="submission" date="2024-02" db="EMBL/GenBank/DDBJ databases">
        <authorList>
            <person name="Chen Y."/>
            <person name="Shah S."/>
            <person name="Dougan E. K."/>
            <person name="Thang M."/>
            <person name="Chan C."/>
        </authorList>
    </citation>
    <scope>NUCLEOTIDE SEQUENCE [LARGE SCALE GENOMIC DNA]</scope>
</reference>
<comment type="caution">
    <text evidence="1">The sequence shown here is derived from an EMBL/GenBank/DDBJ whole genome shotgun (WGS) entry which is preliminary data.</text>
</comment>